<name>A0AAN9TSI8_9HEMI</name>
<reference evidence="1 2" key="1">
    <citation type="submission" date="2024-03" db="EMBL/GenBank/DDBJ databases">
        <title>Adaptation during the transition from Ophiocordyceps entomopathogen to insect associate is accompanied by gene loss and intensified selection.</title>
        <authorList>
            <person name="Ward C.M."/>
            <person name="Onetto C.A."/>
            <person name="Borneman A.R."/>
        </authorList>
    </citation>
    <scope>NUCLEOTIDE SEQUENCE [LARGE SCALE GENOMIC DNA]</scope>
    <source>
        <strain evidence="1">AWRI1</strain>
        <tissue evidence="1">Single Adult Female</tissue>
    </source>
</reference>
<protein>
    <submittedName>
        <fullName evidence="1">Uncharacterized protein</fullName>
    </submittedName>
</protein>
<dbReference type="Proteomes" id="UP001367676">
    <property type="component" value="Unassembled WGS sequence"/>
</dbReference>
<gene>
    <name evidence="1" type="ORF">V9T40_009542</name>
</gene>
<sequence length="157" mass="18547">MATQFCIQGFADVATELSQRSIMSEECEARLQEQAEPHLAEFYRQKELQRHRKRMANENARCVDILIHLAYESGLTPRYQPWMVEFMVLNLPLALDILLDDIQVFLDFERGSYLVFWKEVKQRVELTTFTDTKGNQSVRTQYASLQSRPKFKSYWPC</sequence>
<accession>A0AAN9TSI8</accession>
<keyword evidence="2" id="KW-1185">Reference proteome</keyword>
<dbReference type="AlphaFoldDB" id="A0AAN9TSI8"/>
<proteinExistence type="predicted"/>
<organism evidence="1 2">
    <name type="scientific">Parthenolecanium corni</name>
    <dbReference type="NCBI Taxonomy" id="536013"/>
    <lineage>
        <taxon>Eukaryota</taxon>
        <taxon>Metazoa</taxon>
        <taxon>Ecdysozoa</taxon>
        <taxon>Arthropoda</taxon>
        <taxon>Hexapoda</taxon>
        <taxon>Insecta</taxon>
        <taxon>Pterygota</taxon>
        <taxon>Neoptera</taxon>
        <taxon>Paraneoptera</taxon>
        <taxon>Hemiptera</taxon>
        <taxon>Sternorrhyncha</taxon>
        <taxon>Coccoidea</taxon>
        <taxon>Coccidae</taxon>
        <taxon>Parthenolecanium</taxon>
    </lineage>
</organism>
<evidence type="ECO:0000313" key="1">
    <source>
        <dbReference type="EMBL" id="KAK7602101.1"/>
    </source>
</evidence>
<dbReference type="EMBL" id="JBBCAQ010000010">
    <property type="protein sequence ID" value="KAK7602101.1"/>
    <property type="molecule type" value="Genomic_DNA"/>
</dbReference>
<comment type="caution">
    <text evidence="1">The sequence shown here is derived from an EMBL/GenBank/DDBJ whole genome shotgun (WGS) entry which is preliminary data.</text>
</comment>
<evidence type="ECO:0000313" key="2">
    <source>
        <dbReference type="Proteomes" id="UP001367676"/>
    </source>
</evidence>